<feature type="transmembrane region" description="Helical" evidence="2">
    <location>
        <begin position="247"/>
        <end position="270"/>
    </location>
</feature>
<accession>A0ABQ6MBC3</accession>
<proteinExistence type="predicted"/>
<evidence type="ECO:0000313" key="3">
    <source>
        <dbReference type="EMBL" id="GMI23000.1"/>
    </source>
</evidence>
<reference evidence="3 4" key="1">
    <citation type="journal article" date="2023" name="Commun. Biol.">
        <title>Genome analysis of Parmales, the sister group of diatoms, reveals the evolutionary specialization of diatoms from phago-mixotrophs to photoautotrophs.</title>
        <authorList>
            <person name="Ban H."/>
            <person name="Sato S."/>
            <person name="Yoshikawa S."/>
            <person name="Yamada K."/>
            <person name="Nakamura Y."/>
            <person name="Ichinomiya M."/>
            <person name="Sato N."/>
            <person name="Blanc-Mathieu R."/>
            <person name="Endo H."/>
            <person name="Kuwata A."/>
            <person name="Ogata H."/>
        </authorList>
    </citation>
    <scope>NUCLEOTIDE SEQUENCE [LARGE SCALE GENOMIC DNA]</scope>
</reference>
<evidence type="ECO:0008006" key="5">
    <source>
        <dbReference type="Google" id="ProtNLM"/>
    </source>
</evidence>
<dbReference type="Proteomes" id="UP001165060">
    <property type="component" value="Unassembled WGS sequence"/>
</dbReference>
<comment type="caution">
    <text evidence="3">The sequence shown here is derived from an EMBL/GenBank/DDBJ whole genome shotgun (WGS) entry which is preliminary data.</text>
</comment>
<dbReference type="PANTHER" id="PTHR20992:SF9">
    <property type="entry name" value="AT15442P-RELATED"/>
    <property type="match status" value="1"/>
</dbReference>
<name>A0ABQ6MBC3_9STRA</name>
<dbReference type="EMBL" id="BRYB01002634">
    <property type="protein sequence ID" value="GMI23000.1"/>
    <property type="molecule type" value="Genomic_DNA"/>
</dbReference>
<feature type="transmembrane region" description="Helical" evidence="2">
    <location>
        <begin position="218"/>
        <end position="235"/>
    </location>
</feature>
<keyword evidence="2" id="KW-0472">Membrane</keyword>
<feature type="transmembrane region" description="Helical" evidence="2">
    <location>
        <begin position="282"/>
        <end position="309"/>
    </location>
</feature>
<dbReference type="PANTHER" id="PTHR20992">
    <property type="entry name" value="AT15442P-RELATED"/>
    <property type="match status" value="1"/>
</dbReference>
<feature type="transmembrane region" description="Helical" evidence="2">
    <location>
        <begin position="177"/>
        <end position="198"/>
    </location>
</feature>
<keyword evidence="2" id="KW-0812">Transmembrane</keyword>
<feature type="transmembrane region" description="Helical" evidence="2">
    <location>
        <begin position="140"/>
        <end position="165"/>
    </location>
</feature>
<protein>
    <recommendedName>
        <fullName evidence="5">DUF389 domain-containing protein</fullName>
    </recommendedName>
</protein>
<organism evidence="3 4">
    <name type="scientific">Tetraparma gracilis</name>
    <dbReference type="NCBI Taxonomy" id="2962635"/>
    <lineage>
        <taxon>Eukaryota</taxon>
        <taxon>Sar</taxon>
        <taxon>Stramenopiles</taxon>
        <taxon>Ochrophyta</taxon>
        <taxon>Bolidophyceae</taxon>
        <taxon>Parmales</taxon>
        <taxon>Triparmaceae</taxon>
        <taxon>Tetraparma</taxon>
    </lineage>
</organism>
<evidence type="ECO:0000256" key="2">
    <source>
        <dbReference type="SAM" id="Phobius"/>
    </source>
</evidence>
<feature type="region of interest" description="Disordered" evidence="1">
    <location>
        <begin position="346"/>
        <end position="368"/>
    </location>
</feature>
<keyword evidence="4" id="KW-1185">Reference proteome</keyword>
<sequence>MKLLQLTIPNERVHTFVSLLDETFGLGDSLMVVESFKSTLIQFRVEDDQVSFVLEELQRLGLGIDFGFCDVLDLRASTVMPTRNLRHDTIITPSTDVAALPPSQIYSNIVKKTVLTVDTIIIICMSAAMAGIGLATNNRIYIMAGSLLSRLMGPIMGASYGLAILDKELFIAGVRNLTFALCIIVGFGVVIGVIFSPFAETLLWPTDEMATRGVYLEMMFGAIIAMCGGAAVAVSESNEELTGVAGIAISSALVPPAVNSGICFSFMLVGQYFTDYKIEQALFFKIATASIGIVCINSFFIYSTAFVVFKARSGNTRFLHKKSTRNWKKLDKRRRDSIMLASASMADEEFGGRGSKSSARGSDASHND</sequence>
<evidence type="ECO:0000313" key="4">
    <source>
        <dbReference type="Proteomes" id="UP001165060"/>
    </source>
</evidence>
<evidence type="ECO:0000256" key="1">
    <source>
        <dbReference type="SAM" id="MobiDB-lite"/>
    </source>
</evidence>
<keyword evidence="2" id="KW-1133">Transmembrane helix</keyword>
<gene>
    <name evidence="3" type="ORF">TeGR_g2162</name>
</gene>
<dbReference type="Pfam" id="PF04087">
    <property type="entry name" value="DUF389"/>
    <property type="match status" value="1"/>
</dbReference>
<feature type="transmembrane region" description="Helical" evidence="2">
    <location>
        <begin position="114"/>
        <end position="134"/>
    </location>
</feature>
<dbReference type="InterPro" id="IPR005240">
    <property type="entry name" value="DUF389"/>
</dbReference>